<dbReference type="PANTHER" id="PTHR43280:SF29">
    <property type="entry name" value="ARAC-FAMILY TRANSCRIPTIONAL REGULATOR"/>
    <property type="match status" value="1"/>
</dbReference>
<keyword evidence="1" id="KW-0805">Transcription regulation</keyword>
<feature type="transmembrane region" description="Helical" evidence="4">
    <location>
        <begin position="224"/>
        <end position="241"/>
    </location>
</feature>
<evidence type="ECO:0000256" key="2">
    <source>
        <dbReference type="ARBA" id="ARBA00023125"/>
    </source>
</evidence>
<evidence type="ECO:0000256" key="1">
    <source>
        <dbReference type="ARBA" id="ARBA00023015"/>
    </source>
</evidence>
<dbReference type="PANTHER" id="PTHR43280">
    <property type="entry name" value="ARAC-FAMILY TRANSCRIPTIONAL REGULATOR"/>
    <property type="match status" value="1"/>
</dbReference>
<dbReference type="GO" id="GO:0043565">
    <property type="term" value="F:sequence-specific DNA binding"/>
    <property type="evidence" value="ECO:0007669"/>
    <property type="project" value="InterPro"/>
</dbReference>
<dbReference type="InterPro" id="IPR009057">
    <property type="entry name" value="Homeodomain-like_sf"/>
</dbReference>
<feature type="domain" description="HTH araC/xylS-type" evidence="5">
    <location>
        <begin position="289"/>
        <end position="396"/>
    </location>
</feature>
<dbReference type="PROSITE" id="PS01124">
    <property type="entry name" value="HTH_ARAC_FAMILY_2"/>
    <property type="match status" value="1"/>
</dbReference>
<dbReference type="PROSITE" id="PS00041">
    <property type="entry name" value="HTH_ARAC_FAMILY_1"/>
    <property type="match status" value="1"/>
</dbReference>
<keyword evidence="7" id="KW-1185">Reference proteome</keyword>
<dbReference type="EMBL" id="BNCI01000001">
    <property type="protein sequence ID" value="GHF19245.1"/>
    <property type="molecule type" value="Genomic_DNA"/>
</dbReference>
<name>A0A919E4P2_9PROT</name>
<proteinExistence type="predicted"/>
<dbReference type="Gene3D" id="1.10.10.60">
    <property type="entry name" value="Homeodomain-like"/>
    <property type="match status" value="2"/>
</dbReference>
<feature type="transmembrane region" description="Helical" evidence="4">
    <location>
        <begin position="64"/>
        <end position="83"/>
    </location>
</feature>
<keyword evidence="2" id="KW-0238">DNA-binding</keyword>
<feature type="transmembrane region" description="Helical" evidence="4">
    <location>
        <begin position="132"/>
        <end position="162"/>
    </location>
</feature>
<keyword evidence="4" id="KW-1133">Transmembrane helix</keyword>
<evidence type="ECO:0000259" key="5">
    <source>
        <dbReference type="PROSITE" id="PS01124"/>
    </source>
</evidence>
<dbReference type="GO" id="GO:0003700">
    <property type="term" value="F:DNA-binding transcription factor activity"/>
    <property type="evidence" value="ECO:0007669"/>
    <property type="project" value="InterPro"/>
</dbReference>
<keyword evidence="4" id="KW-0812">Transmembrane</keyword>
<sequence>MALSLLSVIYFIAFSHAFMLAIVLWRRSATLQSGRLLSVMLAIMAYTLFEGGAVYSGLYRYVPHLMNLMPYMVLTLGPVFYAYVRRMTGDPPFRLVDWALHLVPFVGMWFYVNSDFILLSGAEKVALYDRSASSAGGIVVLPTAIVIRLLAIKVILAGYLYASWKKLNLFAHSAENLRSDNSGDIIKQLRLLAISFILLEALWVGLFLAQQYAGIGTLSLVSQGWLLFIAVIVLAMGFAGLQNPQIVFTQEERLLTEAGQTNAKATSGAQETDEKVKYLYSALPESTTHEIARMIEKSLEEDQLYLDDKLSLTDLSKKLDMKSHTLSQVINQGLETNFYKLINSYRVQHAVGLLDDPKLHWPIERIALESGFSNRVTFNKAFKEQMNCTASEYKKKARNKAVS</sequence>
<dbReference type="SMART" id="SM00342">
    <property type="entry name" value="HTH_ARAC"/>
    <property type="match status" value="1"/>
</dbReference>
<gene>
    <name evidence="6" type="ORF">GCM10017044_12250</name>
</gene>
<feature type="transmembrane region" description="Helical" evidence="4">
    <location>
        <begin position="191"/>
        <end position="212"/>
    </location>
</feature>
<keyword evidence="3" id="KW-0804">Transcription</keyword>
<feature type="transmembrane region" description="Helical" evidence="4">
    <location>
        <begin position="95"/>
        <end position="112"/>
    </location>
</feature>
<evidence type="ECO:0000256" key="3">
    <source>
        <dbReference type="ARBA" id="ARBA00023163"/>
    </source>
</evidence>
<keyword evidence="4" id="KW-0472">Membrane</keyword>
<reference evidence="6" key="2">
    <citation type="submission" date="2020-09" db="EMBL/GenBank/DDBJ databases">
        <authorList>
            <person name="Sun Q."/>
            <person name="Kim S."/>
        </authorList>
    </citation>
    <scope>NUCLEOTIDE SEQUENCE</scope>
    <source>
        <strain evidence="6">KCTC 42590</strain>
    </source>
</reference>
<reference evidence="6" key="1">
    <citation type="journal article" date="2014" name="Int. J. Syst. Evol. Microbiol.">
        <title>Complete genome sequence of Corynebacterium casei LMG S-19264T (=DSM 44701T), isolated from a smear-ripened cheese.</title>
        <authorList>
            <consortium name="US DOE Joint Genome Institute (JGI-PGF)"/>
            <person name="Walter F."/>
            <person name="Albersmeier A."/>
            <person name="Kalinowski J."/>
            <person name="Ruckert C."/>
        </authorList>
    </citation>
    <scope>NUCLEOTIDE SEQUENCE</scope>
    <source>
        <strain evidence="6">KCTC 42590</strain>
    </source>
</reference>
<feature type="transmembrane region" description="Helical" evidence="4">
    <location>
        <begin position="37"/>
        <end position="58"/>
    </location>
</feature>
<organism evidence="6 7">
    <name type="scientific">Kordiimonas sediminis</name>
    <dbReference type="NCBI Taxonomy" id="1735581"/>
    <lineage>
        <taxon>Bacteria</taxon>
        <taxon>Pseudomonadati</taxon>
        <taxon>Pseudomonadota</taxon>
        <taxon>Alphaproteobacteria</taxon>
        <taxon>Kordiimonadales</taxon>
        <taxon>Kordiimonadaceae</taxon>
        <taxon>Kordiimonas</taxon>
    </lineage>
</organism>
<dbReference type="InterPro" id="IPR018062">
    <property type="entry name" value="HTH_AraC-typ_CS"/>
</dbReference>
<evidence type="ECO:0000313" key="7">
    <source>
        <dbReference type="Proteomes" id="UP000630923"/>
    </source>
</evidence>
<dbReference type="SUPFAM" id="SSF46689">
    <property type="entry name" value="Homeodomain-like"/>
    <property type="match status" value="1"/>
</dbReference>
<accession>A0A919E4P2</accession>
<dbReference type="Proteomes" id="UP000630923">
    <property type="component" value="Unassembled WGS sequence"/>
</dbReference>
<dbReference type="RefSeq" id="WP_191250887.1">
    <property type="nucleotide sequence ID" value="NZ_BNCI01000001.1"/>
</dbReference>
<dbReference type="Pfam" id="PF12833">
    <property type="entry name" value="HTH_18"/>
    <property type="match status" value="1"/>
</dbReference>
<protein>
    <recommendedName>
        <fullName evidence="5">HTH araC/xylS-type domain-containing protein</fullName>
    </recommendedName>
</protein>
<feature type="transmembrane region" description="Helical" evidence="4">
    <location>
        <begin position="6"/>
        <end position="25"/>
    </location>
</feature>
<evidence type="ECO:0000256" key="4">
    <source>
        <dbReference type="SAM" id="Phobius"/>
    </source>
</evidence>
<dbReference type="AlphaFoldDB" id="A0A919E4P2"/>
<comment type="caution">
    <text evidence="6">The sequence shown here is derived from an EMBL/GenBank/DDBJ whole genome shotgun (WGS) entry which is preliminary data.</text>
</comment>
<evidence type="ECO:0000313" key="6">
    <source>
        <dbReference type="EMBL" id="GHF19245.1"/>
    </source>
</evidence>
<dbReference type="InterPro" id="IPR018060">
    <property type="entry name" value="HTH_AraC"/>
</dbReference>